<dbReference type="InterPro" id="IPR036078">
    <property type="entry name" value="Spo11/TopoVI_A_sf"/>
</dbReference>
<keyword evidence="5" id="KW-0479">Metal-binding</keyword>
<evidence type="ECO:0000256" key="10">
    <source>
        <dbReference type="SAM" id="Coils"/>
    </source>
</evidence>
<accession>A0A086J2E4</accession>
<evidence type="ECO:0000313" key="13">
    <source>
        <dbReference type="EMBL" id="KFG26312.1"/>
    </source>
</evidence>
<evidence type="ECO:0000256" key="4">
    <source>
        <dbReference type="ARBA" id="ARBA00012895"/>
    </source>
</evidence>
<gene>
    <name evidence="13" type="ORF">NESG_01432</name>
</gene>
<dbReference type="InterPro" id="IPR002815">
    <property type="entry name" value="Spo11/TopoVI_A"/>
</dbReference>
<dbReference type="Pfam" id="PF21180">
    <property type="entry name" value="TOP6A-Spo11_Toprim"/>
    <property type="match status" value="1"/>
</dbReference>
<dbReference type="PANTHER" id="PTHR10848:SF0">
    <property type="entry name" value="MEIOTIC RECOMBINATION PROTEIN SPO11"/>
    <property type="match status" value="1"/>
</dbReference>
<evidence type="ECO:0000259" key="12">
    <source>
        <dbReference type="Pfam" id="PF21180"/>
    </source>
</evidence>
<keyword evidence="14" id="KW-1185">Reference proteome</keyword>
<comment type="catalytic activity">
    <reaction evidence="1">
        <text>ATP-dependent breakage, passage and rejoining of double-stranded DNA.</text>
        <dbReference type="EC" id="5.6.2.2"/>
    </reaction>
</comment>
<evidence type="ECO:0000256" key="6">
    <source>
        <dbReference type="ARBA" id="ARBA00022842"/>
    </source>
</evidence>
<dbReference type="GO" id="GO:0005524">
    <property type="term" value="F:ATP binding"/>
    <property type="evidence" value="ECO:0007669"/>
    <property type="project" value="InterPro"/>
</dbReference>
<dbReference type="GO" id="GO:0005694">
    <property type="term" value="C:chromosome"/>
    <property type="evidence" value="ECO:0007669"/>
    <property type="project" value="InterPro"/>
</dbReference>
<dbReference type="GO" id="GO:0046872">
    <property type="term" value="F:metal ion binding"/>
    <property type="evidence" value="ECO:0007669"/>
    <property type="project" value="UniProtKB-KW"/>
</dbReference>
<keyword evidence="10" id="KW-0175">Coiled coil</keyword>
<comment type="caution">
    <text evidence="13">The sequence shown here is derived from an EMBL/GenBank/DDBJ whole genome shotgun (WGS) entry which is preliminary data.</text>
</comment>
<dbReference type="EMBL" id="AKIJ01000003">
    <property type="protein sequence ID" value="KFG26312.1"/>
    <property type="molecule type" value="Genomic_DNA"/>
</dbReference>
<dbReference type="HOGENOM" id="CLU_037229_4_0_1"/>
<dbReference type="Proteomes" id="UP000054524">
    <property type="component" value="Unassembled WGS sequence"/>
</dbReference>
<dbReference type="GO" id="GO:0003677">
    <property type="term" value="F:DNA binding"/>
    <property type="evidence" value="ECO:0007669"/>
    <property type="project" value="UniProtKB-KW"/>
</dbReference>
<evidence type="ECO:0000256" key="9">
    <source>
        <dbReference type="ARBA" id="ARBA00023235"/>
    </source>
</evidence>
<comment type="similarity">
    <text evidence="3">Belongs to the TOP6A family.</text>
</comment>
<dbReference type="GO" id="GO:0006259">
    <property type="term" value="P:DNA metabolic process"/>
    <property type="evidence" value="ECO:0007669"/>
    <property type="project" value="InterPro"/>
</dbReference>
<evidence type="ECO:0000256" key="5">
    <source>
        <dbReference type="ARBA" id="ARBA00022723"/>
    </source>
</evidence>
<keyword evidence="6" id="KW-0460">Magnesium</keyword>
<dbReference type="SUPFAM" id="SSF56726">
    <property type="entry name" value="DNA topoisomerase IV, alpha subunit"/>
    <property type="match status" value="1"/>
</dbReference>
<keyword evidence="8" id="KW-0238">DNA-binding</keyword>
<evidence type="ECO:0000256" key="3">
    <source>
        <dbReference type="ARBA" id="ARBA00006559"/>
    </source>
</evidence>
<comment type="cofactor">
    <cofactor evidence="2">
        <name>Mg(2+)</name>
        <dbReference type="ChEBI" id="CHEBI:18420"/>
    </cofactor>
</comment>
<evidence type="ECO:0000256" key="8">
    <source>
        <dbReference type="ARBA" id="ARBA00023125"/>
    </source>
</evidence>
<organism evidence="13 14">
    <name type="scientific">Nematocida ausubeli (strain ATCC PRA-371 / ERTm2)</name>
    <name type="common">Nematode killer fungus</name>
    <dbReference type="NCBI Taxonomy" id="1913371"/>
    <lineage>
        <taxon>Eukaryota</taxon>
        <taxon>Fungi</taxon>
        <taxon>Fungi incertae sedis</taxon>
        <taxon>Microsporidia</taxon>
        <taxon>Nematocida</taxon>
    </lineage>
</organism>
<dbReference type="InterPro" id="IPR034136">
    <property type="entry name" value="TOPRIM_Topo6A/Spo11"/>
</dbReference>
<dbReference type="EC" id="5.6.2.2" evidence="4"/>
<evidence type="ECO:0000256" key="7">
    <source>
        <dbReference type="ARBA" id="ARBA00023029"/>
    </source>
</evidence>
<protein>
    <recommendedName>
        <fullName evidence="4">DNA topoisomerase (ATP-hydrolyzing)</fullName>
        <ecNumber evidence="4">5.6.2.2</ecNumber>
    </recommendedName>
</protein>
<dbReference type="CDD" id="cd00223">
    <property type="entry name" value="TOPRIM_TopoIIB_SPO"/>
    <property type="match status" value="1"/>
</dbReference>
<evidence type="ECO:0000256" key="2">
    <source>
        <dbReference type="ARBA" id="ARBA00001946"/>
    </source>
</evidence>
<dbReference type="GeneID" id="77676405"/>
<dbReference type="Pfam" id="PF04406">
    <property type="entry name" value="TP6A_N"/>
    <property type="match status" value="1"/>
</dbReference>
<dbReference type="PRINTS" id="PR01550">
    <property type="entry name" value="TOP6AFAMILY"/>
</dbReference>
<feature type="domain" description="Topoisomerase 6 subunit A/Spo11 TOPRIM" evidence="12">
    <location>
        <begin position="155"/>
        <end position="297"/>
    </location>
</feature>
<evidence type="ECO:0000256" key="1">
    <source>
        <dbReference type="ARBA" id="ARBA00000185"/>
    </source>
</evidence>
<dbReference type="Gene3D" id="3.40.1360.10">
    <property type="match status" value="1"/>
</dbReference>
<dbReference type="AlphaFoldDB" id="A0A086J2E4"/>
<evidence type="ECO:0000313" key="14">
    <source>
        <dbReference type="Proteomes" id="UP000054524"/>
    </source>
</evidence>
<dbReference type="GO" id="GO:0003918">
    <property type="term" value="F:DNA topoisomerase type II (double strand cut, ATP-hydrolyzing) activity"/>
    <property type="evidence" value="ECO:0007669"/>
    <property type="project" value="UniProtKB-EC"/>
</dbReference>
<keyword evidence="7" id="KW-0799">Topoisomerase</keyword>
<dbReference type="PANTHER" id="PTHR10848">
    <property type="entry name" value="MEIOTIC RECOMBINATION PROTEIN SPO11"/>
    <property type="match status" value="1"/>
</dbReference>
<dbReference type="InterPro" id="IPR013049">
    <property type="entry name" value="Spo11/TopoVI_A_N"/>
</dbReference>
<feature type="domain" description="Spo11/DNA topoisomerase VI subunit A N-terminal" evidence="11">
    <location>
        <begin position="53"/>
        <end position="105"/>
    </location>
</feature>
<sequence length="314" mass="36611">MTRKNLLTVSFLAGILKDKSAFLLRYQECKYSDILYNDILAVIEDVIIGRMRLECAIPVLNVYYVILCECKEITIREIFYRCKRVFKNQNHTVRVIDYIKIRLKIEISLIVPSYKGLVHGIFSLKFQEKVVQMENTSIIPRIQKETKIFTKASAIIVVEKEAVFNDIIQDTAYKNRMEEIIIVTGKGYPCTNTLKFLSIARSIRIFGLFDCDPHGLSIYAVYKYGSKRNPHLKVPSMERIGIHLYEIPVTPETMYITDKKQISLIRNLRNLEELQNDINIMEETRRKASIEDILNISTIAKYSIDKVDRLLKRE</sequence>
<keyword evidence="9" id="KW-0413">Isomerase</keyword>
<reference evidence="13 14" key="1">
    <citation type="journal article" date="2014" name="Genome Announc.">
        <title>Genome Sequence of the Microsporidian Species Nematocida sp1 Strain ERTm6 (ATCC PRA-372).</title>
        <authorList>
            <person name="Bakowski M.A."/>
            <person name="Priest M."/>
            <person name="Young S."/>
            <person name="Cuomo C.A."/>
            <person name="Troemel E.R."/>
        </authorList>
    </citation>
    <scope>NUCLEOTIDE SEQUENCE [LARGE SCALE GENOMIC DNA]</scope>
    <source>
        <strain evidence="13 14">ERTm6</strain>
    </source>
</reference>
<evidence type="ECO:0000259" key="11">
    <source>
        <dbReference type="Pfam" id="PF04406"/>
    </source>
</evidence>
<feature type="coiled-coil region" evidence="10">
    <location>
        <begin position="264"/>
        <end position="291"/>
    </location>
</feature>
<proteinExistence type="inferred from homology"/>
<name>A0A086J2E4_NEMA1</name>
<dbReference type="RefSeq" id="XP_052904867.1">
    <property type="nucleotide sequence ID" value="XM_053049062.1"/>
</dbReference>